<evidence type="ECO:0000313" key="2">
    <source>
        <dbReference type="EMBL" id="MCA9728349.1"/>
    </source>
</evidence>
<protein>
    <submittedName>
        <fullName evidence="2">T9SS type A sorting domain-containing protein</fullName>
    </submittedName>
</protein>
<dbReference type="AlphaFoldDB" id="A0A956LZF3"/>
<dbReference type="NCBIfam" id="TIGR04183">
    <property type="entry name" value="Por_Secre_tail"/>
    <property type="match status" value="1"/>
</dbReference>
<reference evidence="2" key="2">
    <citation type="journal article" date="2021" name="Microbiome">
        <title>Successional dynamics and alternative stable states in a saline activated sludge microbial community over 9 years.</title>
        <authorList>
            <person name="Wang Y."/>
            <person name="Ye J."/>
            <person name="Ju F."/>
            <person name="Liu L."/>
            <person name="Boyd J.A."/>
            <person name="Deng Y."/>
            <person name="Parks D.H."/>
            <person name="Jiang X."/>
            <person name="Yin X."/>
            <person name="Woodcroft B.J."/>
            <person name="Tyson G.W."/>
            <person name="Hugenholtz P."/>
            <person name="Polz M.F."/>
            <person name="Zhang T."/>
        </authorList>
    </citation>
    <scope>NUCLEOTIDE SEQUENCE</scope>
    <source>
        <strain evidence="2">HKST-UBA01</strain>
    </source>
</reference>
<dbReference type="Proteomes" id="UP000697710">
    <property type="component" value="Unassembled WGS sequence"/>
</dbReference>
<dbReference type="InterPro" id="IPR025965">
    <property type="entry name" value="FlgD/Vpr_Ig-like"/>
</dbReference>
<dbReference type="Pfam" id="PF13860">
    <property type="entry name" value="FlgD_ig"/>
    <property type="match status" value="1"/>
</dbReference>
<accession>A0A956LZF3</accession>
<comment type="caution">
    <text evidence="2">The sequence shown here is derived from an EMBL/GenBank/DDBJ whole genome shotgun (WGS) entry which is preliminary data.</text>
</comment>
<feature type="non-terminal residue" evidence="2">
    <location>
        <position position="1"/>
    </location>
</feature>
<organism evidence="2 3">
    <name type="scientific">Eiseniibacteriota bacterium</name>
    <dbReference type="NCBI Taxonomy" id="2212470"/>
    <lineage>
        <taxon>Bacteria</taxon>
        <taxon>Candidatus Eiseniibacteriota</taxon>
    </lineage>
</organism>
<reference evidence="2" key="1">
    <citation type="submission" date="2020-04" db="EMBL/GenBank/DDBJ databases">
        <authorList>
            <person name="Zhang T."/>
        </authorList>
    </citation>
    <scope>NUCLEOTIDE SEQUENCE</scope>
    <source>
        <strain evidence="2">HKST-UBA01</strain>
    </source>
</reference>
<feature type="domain" description="FlgD/Vpr Ig-like" evidence="1">
    <location>
        <begin position="25"/>
        <end position="88"/>
    </location>
</feature>
<sequence length="101" mass="10972">QGPGVSDEPVAIGVSVYPNPFTTSVTLRFGLARSGPARIEIFDARGRRVIRLDHGESLPAGRHEVEWSGRDRSGEAAPAGIYFYKVTTFRGAERGSLTLTR</sequence>
<gene>
    <name evidence="2" type="ORF">KC729_11745</name>
</gene>
<evidence type="ECO:0000313" key="3">
    <source>
        <dbReference type="Proteomes" id="UP000697710"/>
    </source>
</evidence>
<name>A0A956LZF3_UNCEI</name>
<dbReference type="EMBL" id="JAGQHR010000358">
    <property type="protein sequence ID" value="MCA9728349.1"/>
    <property type="molecule type" value="Genomic_DNA"/>
</dbReference>
<proteinExistence type="predicted"/>
<dbReference type="InterPro" id="IPR026444">
    <property type="entry name" value="Secre_tail"/>
</dbReference>
<evidence type="ECO:0000259" key="1">
    <source>
        <dbReference type="Pfam" id="PF13860"/>
    </source>
</evidence>
<dbReference type="Gene3D" id="2.60.40.4070">
    <property type="match status" value="1"/>
</dbReference>